<dbReference type="EMBL" id="CM009294">
    <property type="protein sequence ID" value="PNT36292.1"/>
    <property type="molecule type" value="Genomic_DNA"/>
</dbReference>
<keyword evidence="5" id="KW-0539">Nucleus</keyword>
<dbReference type="SMART" id="SM00717">
    <property type="entry name" value="SANT"/>
    <property type="match status" value="2"/>
</dbReference>
<dbReference type="FunFam" id="1.10.10.60:FF:000381">
    <property type="entry name" value="Transcription factor MYB119"/>
    <property type="match status" value="1"/>
</dbReference>
<feature type="domain" description="Myb-like" evidence="7">
    <location>
        <begin position="220"/>
        <end position="270"/>
    </location>
</feature>
<keyword evidence="2" id="KW-0677">Repeat</keyword>
<dbReference type="InterPro" id="IPR017930">
    <property type="entry name" value="Myb_dom"/>
</dbReference>
<dbReference type="CDD" id="cd00167">
    <property type="entry name" value="SANT"/>
    <property type="match status" value="2"/>
</dbReference>
<dbReference type="SUPFAM" id="SSF46689">
    <property type="entry name" value="Homeodomain-like"/>
    <property type="match status" value="1"/>
</dbReference>
<dbReference type="KEGG" id="pop:18099236"/>
<dbReference type="PANTHER" id="PTHR45614">
    <property type="entry name" value="MYB PROTEIN-RELATED"/>
    <property type="match status" value="1"/>
</dbReference>
<feature type="domain" description="HTH myb-type" evidence="8">
    <location>
        <begin position="224"/>
        <end position="274"/>
    </location>
</feature>
<feature type="compositionally biased region" description="Basic residues" evidence="6">
    <location>
        <begin position="306"/>
        <end position="316"/>
    </location>
</feature>
<dbReference type="PROSITE" id="PS50090">
    <property type="entry name" value="MYB_LIKE"/>
    <property type="match status" value="2"/>
</dbReference>
<keyword evidence="10" id="KW-1185">Reference proteome</keyword>
<dbReference type="OrthoDB" id="2143914at2759"/>
<dbReference type="InParanoid" id="B9MXK4"/>
<name>B9MXK4_POPTR</name>
<evidence type="ECO:0008006" key="11">
    <source>
        <dbReference type="Google" id="ProtNLM"/>
    </source>
</evidence>
<dbReference type="eggNOG" id="KOG0048">
    <property type="taxonomic scope" value="Eukaryota"/>
</dbReference>
<evidence type="ECO:0000256" key="3">
    <source>
        <dbReference type="ARBA" id="ARBA00023015"/>
    </source>
</evidence>
<organism evidence="9 10">
    <name type="scientific">Populus trichocarpa</name>
    <name type="common">Western balsam poplar</name>
    <name type="synonym">Populus balsamifera subsp. trichocarpa</name>
    <dbReference type="NCBI Taxonomy" id="3694"/>
    <lineage>
        <taxon>Eukaryota</taxon>
        <taxon>Viridiplantae</taxon>
        <taxon>Streptophyta</taxon>
        <taxon>Embryophyta</taxon>
        <taxon>Tracheophyta</taxon>
        <taxon>Spermatophyta</taxon>
        <taxon>Magnoliopsida</taxon>
        <taxon>eudicotyledons</taxon>
        <taxon>Gunneridae</taxon>
        <taxon>Pentapetalae</taxon>
        <taxon>rosids</taxon>
        <taxon>fabids</taxon>
        <taxon>Malpighiales</taxon>
        <taxon>Salicaceae</taxon>
        <taxon>Saliceae</taxon>
        <taxon>Populus</taxon>
    </lineage>
</organism>
<dbReference type="HOGENOM" id="CLU_028567_9_0_1"/>
<proteinExistence type="predicted"/>
<dbReference type="InterPro" id="IPR050560">
    <property type="entry name" value="MYB_TF"/>
</dbReference>
<reference evidence="9 10" key="1">
    <citation type="journal article" date="2006" name="Science">
        <title>The genome of black cottonwood, Populus trichocarpa (Torr. &amp; Gray).</title>
        <authorList>
            <person name="Tuskan G.A."/>
            <person name="Difazio S."/>
            <person name="Jansson S."/>
            <person name="Bohlmann J."/>
            <person name="Grigoriev I."/>
            <person name="Hellsten U."/>
            <person name="Putnam N."/>
            <person name="Ralph S."/>
            <person name="Rombauts S."/>
            <person name="Salamov A."/>
            <person name="Schein J."/>
            <person name="Sterck L."/>
            <person name="Aerts A."/>
            <person name="Bhalerao R.R."/>
            <person name="Bhalerao R.P."/>
            <person name="Blaudez D."/>
            <person name="Boerjan W."/>
            <person name="Brun A."/>
            <person name="Brunner A."/>
            <person name="Busov V."/>
            <person name="Campbell M."/>
            <person name="Carlson J."/>
            <person name="Chalot M."/>
            <person name="Chapman J."/>
            <person name="Chen G.L."/>
            <person name="Cooper D."/>
            <person name="Coutinho P.M."/>
            <person name="Couturier J."/>
            <person name="Covert S."/>
            <person name="Cronk Q."/>
            <person name="Cunningham R."/>
            <person name="Davis J."/>
            <person name="Degroeve S."/>
            <person name="Dejardin A."/>
            <person name="Depamphilis C."/>
            <person name="Detter J."/>
            <person name="Dirks B."/>
            <person name="Dubchak I."/>
            <person name="Duplessis S."/>
            <person name="Ehlting J."/>
            <person name="Ellis B."/>
            <person name="Gendler K."/>
            <person name="Goodstein D."/>
            <person name="Gribskov M."/>
            <person name="Grimwood J."/>
            <person name="Groover A."/>
            <person name="Gunter L."/>
            <person name="Hamberger B."/>
            <person name="Heinze B."/>
            <person name="Helariutta Y."/>
            <person name="Henrissat B."/>
            <person name="Holligan D."/>
            <person name="Holt R."/>
            <person name="Huang W."/>
            <person name="Islam-Faridi N."/>
            <person name="Jones S."/>
            <person name="Jones-Rhoades M."/>
            <person name="Jorgensen R."/>
            <person name="Joshi C."/>
            <person name="Kangasjarvi J."/>
            <person name="Karlsson J."/>
            <person name="Kelleher C."/>
            <person name="Kirkpatrick R."/>
            <person name="Kirst M."/>
            <person name="Kohler A."/>
            <person name="Kalluri U."/>
            <person name="Larimer F."/>
            <person name="Leebens-Mack J."/>
            <person name="Leple J.C."/>
            <person name="Locascio P."/>
            <person name="Lou Y."/>
            <person name="Lucas S."/>
            <person name="Martin F."/>
            <person name="Montanini B."/>
            <person name="Napoli C."/>
            <person name="Nelson D.R."/>
            <person name="Nelson C."/>
            <person name="Nieminen K."/>
            <person name="Nilsson O."/>
            <person name="Pereda V."/>
            <person name="Peter G."/>
            <person name="Philippe R."/>
            <person name="Pilate G."/>
            <person name="Poliakov A."/>
            <person name="Razumovskaya J."/>
            <person name="Richardson P."/>
            <person name="Rinaldi C."/>
            <person name="Ritland K."/>
            <person name="Rouze P."/>
            <person name="Ryaboy D."/>
            <person name="Schmutz J."/>
            <person name="Schrader J."/>
            <person name="Segerman B."/>
            <person name="Shin H."/>
            <person name="Siddiqui A."/>
            <person name="Sterky F."/>
            <person name="Terry A."/>
            <person name="Tsai C.J."/>
            <person name="Uberbacher E."/>
            <person name="Unneberg P."/>
            <person name="Vahala J."/>
            <person name="Wall K."/>
            <person name="Wessler S."/>
            <person name="Yang G."/>
            <person name="Yin T."/>
            <person name="Douglas C."/>
            <person name="Marra M."/>
            <person name="Sandberg G."/>
            <person name="Van de Peer Y."/>
            <person name="Rokhsar D."/>
        </authorList>
    </citation>
    <scope>NUCLEOTIDE SEQUENCE [LARGE SCALE GENOMIC DNA]</scope>
    <source>
        <strain evidence="10">cv. Nisqually</strain>
    </source>
</reference>
<keyword evidence="3" id="KW-0805">Transcription regulation</keyword>
<evidence type="ECO:0000256" key="1">
    <source>
        <dbReference type="ARBA" id="ARBA00004123"/>
    </source>
</evidence>
<dbReference type="PROSITE" id="PS51294">
    <property type="entry name" value="HTH_MYB"/>
    <property type="match status" value="2"/>
</dbReference>
<dbReference type="Gramene" id="Potri.005G118500.1.v4.1">
    <property type="protein sequence ID" value="Potri.005G118500.1.v4.1"/>
    <property type="gene ID" value="Potri.005G118500.v4.1"/>
</dbReference>
<dbReference type="GO" id="GO:0000978">
    <property type="term" value="F:RNA polymerase II cis-regulatory region sequence-specific DNA binding"/>
    <property type="evidence" value="ECO:0000318"/>
    <property type="project" value="GO_Central"/>
</dbReference>
<evidence type="ECO:0000313" key="10">
    <source>
        <dbReference type="Proteomes" id="UP000006729"/>
    </source>
</evidence>
<dbReference type="FunFam" id="1.10.10.60:FF:000010">
    <property type="entry name" value="Transcriptional activator Myb isoform A"/>
    <property type="match status" value="1"/>
</dbReference>
<comment type="subcellular location">
    <subcellularLocation>
        <location evidence="1">Nucleus</location>
    </subcellularLocation>
</comment>
<keyword evidence="3" id="KW-0804">Transcription</keyword>
<dbReference type="GO" id="GO:0000981">
    <property type="term" value="F:DNA-binding transcription factor activity, RNA polymerase II-specific"/>
    <property type="evidence" value="ECO:0000318"/>
    <property type="project" value="GO_Central"/>
</dbReference>
<feature type="region of interest" description="Disordered" evidence="6">
    <location>
        <begin position="306"/>
        <end position="338"/>
    </location>
</feature>
<dbReference type="InterPro" id="IPR001005">
    <property type="entry name" value="SANT/Myb"/>
</dbReference>
<feature type="domain" description="HTH myb-type" evidence="8">
    <location>
        <begin position="170"/>
        <end position="223"/>
    </location>
</feature>
<accession>B9MXK4</accession>
<dbReference type="GO" id="GO:0005634">
    <property type="term" value="C:nucleus"/>
    <property type="evidence" value="ECO:0000318"/>
    <property type="project" value="GO_Central"/>
</dbReference>
<protein>
    <recommendedName>
        <fullName evidence="11">MYB family protein</fullName>
    </recommendedName>
</protein>
<sequence length="427" mass="49454">MFSPDNYLRKPYMKEYVFPCETPSAKSFLQDFNHLDQLHANRSLFGVLTGSNSDSLDVFPYRLSPATHLYECDYKPYTNNNNGLYGRDNFQSGGCLNLPQENLIDMIGPNQSHMSLDLQETKPMNVEVLDGTPCATTKYDYYTKGGLYKNDAILPLTRRTGKTPKKEPINLVKGQWTAEEDSLLIRLVDEFGIRKWSHIAQIFPGRIGKQCRERWHNHLRPDIKKDIWSEEEDRVLIQAHKEIGNKWAEIAKSLPGRTENSIKNHWNATKRRQTCTSKRKSRSKYPKGSLLQEYIKSLNLDSIPKVKRRQRRRRTAKYPDAVLGSSTTMKEPSDEQPQQDLNLCENNDGPVLHYDFDEIPDFDFDETIFQDVCSIDSLLDEIDCDPVVNEKVLAMEVPRADEIPFQDFEMMDEVDLWRSDLKTLGMQ</sequence>
<dbReference type="Pfam" id="PF13921">
    <property type="entry name" value="Myb_DNA-bind_6"/>
    <property type="match status" value="1"/>
</dbReference>
<dbReference type="AlphaFoldDB" id="B9MXK4"/>
<dbReference type="PANTHER" id="PTHR45614:SF285">
    <property type="entry name" value="TRANSCRIPTION FACTOR MYB98"/>
    <property type="match status" value="1"/>
</dbReference>
<evidence type="ECO:0000256" key="4">
    <source>
        <dbReference type="ARBA" id="ARBA00023125"/>
    </source>
</evidence>
<gene>
    <name evidence="9" type="ORF">POPTR_005G118500</name>
</gene>
<dbReference type="Gene3D" id="1.10.10.60">
    <property type="entry name" value="Homeodomain-like"/>
    <property type="match status" value="2"/>
</dbReference>
<dbReference type="InterPro" id="IPR009057">
    <property type="entry name" value="Homeodomain-like_sf"/>
</dbReference>
<evidence type="ECO:0000256" key="6">
    <source>
        <dbReference type="SAM" id="MobiDB-lite"/>
    </source>
</evidence>
<feature type="compositionally biased region" description="Polar residues" evidence="6">
    <location>
        <begin position="324"/>
        <end position="338"/>
    </location>
</feature>
<evidence type="ECO:0000256" key="2">
    <source>
        <dbReference type="ARBA" id="ARBA00022737"/>
    </source>
</evidence>
<keyword evidence="4" id="KW-0238">DNA-binding</keyword>
<dbReference type="Proteomes" id="UP000006729">
    <property type="component" value="Chromosome 5"/>
</dbReference>
<dbReference type="SMR" id="B9MXK4"/>
<evidence type="ECO:0000256" key="5">
    <source>
        <dbReference type="ARBA" id="ARBA00023242"/>
    </source>
</evidence>
<dbReference type="OMA" id="CENNDGP"/>
<evidence type="ECO:0000259" key="8">
    <source>
        <dbReference type="PROSITE" id="PS51294"/>
    </source>
</evidence>
<evidence type="ECO:0000313" key="9">
    <source>
        <dbReference type="EMBL" id="PNT36292.1"/>
    </source>
</evidence>
<dbReference type="GO" id="GO:0006355">
    <property type="term" value="P:regulation of DNA-templated transcription"/>
    <property type="evidence" value="ECO:0000318"/>
    <property type="project" value="GO_Central"/>
</dbReference>
<feature type="domain" description="Myb-like" evidence="7">
    <location>
        <begin position="168"/>
        <end position="219"/>
    </location>
</feature>
<evidence type="ECO:0000259" key="7">
    <source>
        <dbReference type="PROSITE" id="PS50090"/>
    </source>
</evidence>